<protein>
    <recommendedName>
        <fullName evidence="4">Ankyrin</fullName>
    </recommendedName>
</protein>
<dbReference type="SUPFAM" id="SSF48403">
    <property type="entry name" value="Ankyrin repeat"/>
    <property type="match status" value="1"/>
</dbReference>
<gene>
    <name evidence="2" type="ORF">GP486_003120</name>
</gene>
<dbReference type="EMBL" id="JAGHQM010000395">
    <property type="protein sequence ID" value="KAH0562186.1"/>
    <property type="molecule type" value="Genomic_DNA"/>
</dbReference>
<evidence type="ECO:0008006" key="4">
    <source>
        <dbReference type="Google" id="ProtNLM"/>
    </source>
</evidence>
<dbReference type="Pfam" id="PF00023">
    <property type="entry name" value="Ank"/>
    <property type="match status" value="1"/>
</dbReference>
<dbReference type="InterPro" id="IPR002110">
    <property type="entry name" value="Ankyrin_rpt"/>
</dbReference>
<keyword evidence="1" id="KW-0040">ANK repeat</keyword>
<evidence type="ECO:0000313" key="3">
    <source>
        <dbReference type="Proteomes" id="UP000750711"/>
    </source>
</evidence>
<organism evidence="2 3">
    <name type="scientific">Trichoglossum hirsutum</name>
    <dbReference type="NCBI Taxonomy" id="265104"/>
    <lineage>
        <taxon>Eukaryota</taxon>
        <taxon>Fungi</taxon>
        <taxon>Dikarya</taxon>
        <taxon>Ascomycota</taxon>
        <taxon>Pezizomycotina</taxon>
        <taxon>Geoglossomycetes</taxon>
        <taxon>Geoglossales</taxon>
        <taxon>Geoglossaceae</taxon>
        <taxon>Trichoglossum</taxon>
    </lineage>
</organism>
<feature type="repeat" description="ANK" evidence="1">
    <location>
        <begin position="373"/>
        <end position="408"/>
    </location>
</feature>
<dbReference type="AlphaFoldDB" id="A0A9P8LDW6"/>
<accession>A0A9P8LDW6</accession>
<sequence length="454" mass="50964">MLRNRTPPEELITLLEHFIAERENMEYKGLSEQVLGYDELKIFETKWPKLHTMLCRALEFRQFDVGDWRLDEDSDGDDSWAKSDPFTLSYSSIRIYGKFEEMLCPELGHTANCDCSRLQSHYGTCLFRCGHAKLHDRPFKCTAPTCTFATIGFQSQTQLQKHWARCHHDATPNVNQPIDDPDDNEVQPLLFDLVTMGKVDEVKCLLPRFGELTPEAKRDLVKLAAFTGPLAMVKLLAEVTFYPEFKGREVLAESMKGENMEVMNWATPKCEDFDLHIVHRAAMDSSADVFEHWKKHFSGGTKCCALSVISSIKNPAHEMRLSALWKERASSGELSLVDLGGALVAVALTSCSVALAKTLLECGADINFKFNRVALTPLHIAAAKSTAAAAKLMRFLLLSGADPNVSSTIGRRGRSPSMERGARNISKWLGMTWDQLVRWAEEQRRNGPGNDASF</sequence>
<reference evidence="2" key="1">
    <citation type="submission" date="2021-03" db="EMBL/GenBank/DDBJ databases">
        <title>Comparative genomics and phylogenomic investigation of the class Geoglossomycetes provide insights into ecological specialization and systematics.</title>
        <authorList>
            <person name="Melie T."/>
            <person name="Pirro S."/>
            <person name="Miller A.N."/>
            <person name="Quandt A."/>
        </authorList>
    </citation>
    <scope>NUCLEOTIDE SEQUENCE</scope>
    <source>
        <strain evidence="2">CAQ_001_2017</strain>
    </source>
</reference>
<dbReference type="PROSITE" id="PS50088">
    <property type="entry name" value="ANK_REPEAT"/>
    <property type="match status" value="1"/>
</dbReference>
<dbReference type="InterPro" id="IPR036770">
    <property type="entry name" value="Ankyrin_rpt-contain_sf"/>
</dbReference>
<evidence type="ECO:0000256" key="1">
    <source>
        <dbReference type="PROSITE-ProRule" id="PRU00023"/>
    </source>
</evidence>
<evidence type="ECO:0000313" key="2">
    <source>
        <dbReference type="EMBL" id="KAH0562186.1"/>
    </source>
</evidence>
<proteinExistence type="predicted"/>
<name>A0A9P8LDW6_9PEZI</name>
<keyword evidence="3" id="KW-1185">Reference proteome</keyword>
<comment type="caution">
    <text evidence="2">The sequence shown here is derived from an EMBL/GenBank/DDBJ whole genome shotgun (WGS) entry which is preliminary data.</text>
</comment>
<dbReference type="PROSITE" id="PS50297">
    <property type="entry name" value="ANK_REP_REGION"/>
    <property type="match status" value="1"/>
</dbReference>
<dbReference type="Gene3D" id="1.25.40.20">
    <property type="entry name" value="Ankyrin repeat-containing domain"/>
    <property type="match status" value="1"/>
</dbReference>
<dbReference type="Proteomes" id="UP000750711">
    <property type="component" value="Unassembled WGS sequence"/>
</dbReference>